<evidence type="ECO:0000256" key="1">
    <source>
        <dbReference type="ARBA" id="ARBA00006484"/>
    </source>
</evidence>
<name>A0ABV7IS97_9SPHN</name>
<evidence type="ECO:0000313" key="4">
    <source>
        <dbReference type="Proteomes" id="UP001595604"/>
    </source>
</evidence>
<dbReference type="CDD" id="cd05233">
    <property type="entry name" value="SDR_c"/>
    <property type="match status" value="1"/>
</dbReference>
<dbReference type="Pfam" id="PF13561">
    <property type="entry name" value="adh_short_C2"/>
    <property type="match status" value="1"/>
</dbReference>
<dbReference type="EC" id="1.1.1.-" evidence="3"/>
<comment type="caution">
    <text evidence="3">The sequence shown here is derived from an EMBL/GenBank/DDBJ whole genome shotgun (WGS) entry which is preliminary data.</text>
</comment>
<evidence type="ECO:0000256" key="2">
    <source>
        <dbReference type="ARBA" id="ARBA00023002"/>
    </source>
</evidence>
<accession>A0ABV7IS97</accession>
<protein>
    <submittedName>
        <fullName evidence="3">SDR family NAD(P)-dependent oxidoreductase</fullName>
        <ecNumber evidence="3">1.1.1.-</ecNumber>
    </submittedName>
</protein>
<dbReference type="EMBL" id="JBHRTQ010000005">
    <property type="protein sequence ID" value="MFC3173691.1"/>
    <property type="molecule type" value="Genomic_DNA"/>
</dbReference>
<dbReference type="Proteomes" id="UP001595604">
    <property type="component" value="Unassembled WGS sequence"/>
</dbReference>
<dbReference type="PANTHER" id="PTHR42760">
    <property type="entry name" value="SHORT-CHAIN DEHYDROGENASES/REDUCTASES FAMILY MEMBER"/>
    <property type="match status" value="1"/>
</dbReference>
<proteinExistence type="inferred from homology"/>
<gene>
    <name evidence="3" type="ORF">ACFOD9_05445</name>
</gene>
<organism evidence="3 4">
    <name type="scientific">Novosphingobium bradum</name>
    <dbReference type="NCBI Taxonomy" id="1737444"/>
    <lineage>
        <taxon>Bacteria</taxon>
        <taxon>Pseudomonadati</taxon>
        <taxon>Pseudomonadota</taxon>
        <taxon>Alphaproteobacteria</taxon>
        <taxon>Sphingomonadales</taxon>
        <taxon>Sphingomonadaceae</taxon>
        <taxon>Novosphingobium</taxon>
    </lineage>
</organism>
<dbReference type="PANTHER" id="PTHR42760:SF133">
    <property type="entry name" value="3-OXOACYL-[ACYL-CARRIER-PROTEIN] REDUCTASE"/>
    <property type="match status" value="1"/>
</dbReference>
<sequence>MDLLESEKVKGNRLAGKVAFITGGTRGIGRVIAIMMAQQGAKVAFTGRSDAGYEVEERLREVGGTGMFIRANNKSEADLAAAVKQAADALGPISILVNNAIASDDVGSGGDSQVDKLETSVLDEIMHGALYGTIWASKHIIPYMRQVGCGSIINISASSSVGAIPERPSYAASKGAINSLTRQMAFAYGKENIRTNTIIVGFINTRSANFERMLGTPHIKEAFEKLVLVPQLGEPADIANGAIYLASNESKYVTGSQIFIEGGALCHQAQPILIMNKGD</sequence>
<dbReference type="PRINTS" id="PR00080">
    <property type="entry name" value="SDRFAMILY"/>
</dbReference>
<dbReference type="PROSITE" id="PS00061">
    <property type="entry name" value="ADH_SHORT"/>
    <property type="match status" value="1"/>
</dbReference>
<dbReference type="RefSeq" id="WP_379509076.1">
    <property type="nucleotide sequence ID" value="NZ_JBHRTQ010000005.1"/>
</dbReference>
<reference evidence="4" key="1">
    <citation type="journal article" date="2019" name="Int. J. Syst. Evol. Microbiol.">
        <title>The Global Catalogue of Microorganisms (GCM) 10K type strain sequencing project: providing services to taxonomists for standard genome sequencing and annotation.</title>
        <authorList>
            <consortium name="The Broad Institute Genomics Platform"/>
            <consortium name="The Broad Institute Genome Sequencing Center for Infectious Disease"/>
            <person name="Wu L."/>
            <person name="Ma J."/>
        </authorList>
    </citation>
    <scope>NUCLEOTIDE SEQUENCE [LARGE SCALE GENOMIC DNA]</scope>
    <source>
        <strain evidence="4">KCTC 42984</strain>
    </source>
</reference>
<dbReference type="Gene3D" id="3.40.50.720">
    <property type="entry name" value="NAD(P)-binding Rossmann-like Domain"/>
    <property type="match status" value="1"/>
</dbReference>
<dbReference type="PRINTS" id="PR00081">
    <property type="entry name" value="GDHRDH"/>
</dbReference>
<dbReference type="InterPro" id="IPR020904">
    <property type="entry name" value="Sc_DH/Rdtase_CS"/>
</dbReference>
<comment type="similarity">
    <text evidence="1">Belongs to the short-chain dehydrogenases/reductases (SDR) family.</text>
</comment>
<dbReference type="SUPFAM" id="SSF51735">
    <property type="entry name" value="NAD(P)-binding Rossmann-fold domains"/>
    <property type="match status" value="1"/>
</dbReference>
<keyword evidence="2 3" id="KW-0560">Oxidoreductase</keyword>
<keyword evidence="4" id="KW-1185">Reference proteome</keyword>
<evidence type="ECO:0000313" key="3">
    <source>
        <dbReference type="EMBL" id="MFC3173691.1"/>
    </source>
</evidence>
<dbReference type="InterPro" id="IPR002347">
    <property type="entry name" value="SDR_fam"/>
</dbReference>
<dbReference type="GO" id="GO:0016491">
    <property type="term" value="F:oxidoreductase activity"/>
    <property type="evidence" value="ECO:0007669"/>
    <property type="project" value="UniProtKB-KW"/>
</dbReference>
<dbReference type="InterPro" id="IPR036291">
    <property type="entry name" value="NAD(P)-bd_dom_sf"/>
</dbReference>